<sequence length="104" mass="12246">MANVFVRNVTESDLKSIDYKVKKLQETDPKGRWNRSKYIRMLINNDAKKELENYEKTQYELMIKRLLELQGETFKTLNKILYLMTNGELPEAMNLLDKVANEGS</sequence>
<organism evidence="2 3">
    <name type="scientific">Lactobacillus taiwanensis</name>
    <dbReference type="NCBI Taxonomy" id="508451"/>
    <lineage>
        <taxon>Bacteria</taxon>
        <taxon>Bacillati</taxon>
        <taxon>Bacillota</taxon>
        <taxon>Bacilli</taxon>
        <taxon>Lactobacillales</taxon>
        <taxon>Lactobacillaceae</taxon>
        <taxon>Lactobacillus</taxon>
    </lineage>
</organism>
<proteinExistence type="predicted"/>
<dbReference type="Proteomes" id="UP000216316">
    <property type="component" value="Unassembled WGS sequence"/>
</dbReference>
<reference evidence="1" key="2">
    <citation type="submission" date="2017-05" db="EMBL/GenBank/DDBJ databases">
        <authorList>
            <person name="Lin X.B."/>
            <person name="Stothard P."/>
            <person name="Tasseva G."/>
            <person name="Walter J."/>
        </authorList>
    </citation>
    <scope>NUCLEOTIDE SEQUENCE</scope>
    <source>
        <strain evidence="1">609u</strain>
    </source>
</reference>
<evidence type="ECO:0000313" key="4">
    <source>
        <dbReference type="Proteomes" id="UP000216316"/>
    </source>
</evidence>
<reference evidence="3 4" key="3">
    <citation type="submission" date="2017-09" db="EMBL/GenBank/DDBJ databases">
        <title>Tripartite evolution among Lactobacillus johnsonii, Lactobacillus taiwanensis, Lactobacillus reuteri and their rodent host.</title>
        <authorList>
            <person name="Wang T."/>
            <person name="Knowles S."/>
            <person name="Cheng C."/>
        </authorList>
    </citation>
    <scope>NUCLEOTIDE SEQUENCE [LARGE SCALE GENOMIC DNA]</scope>
    <source>
        <strain evidence="2 3">609q</strain>
        <strain evidence="1 4">609u</strain>
    </source>
</reference>
<reference evidence="2 3" key="1">
    <citation type="submission" date="2017-04" db="EMBL/GenBank/DDBJ databases">
        <authorList>
            <person name="Afonso C.L."/>
            <person name="Miller P.J."/>
            <person name="Scott M.A."/>
            <person name="Spackman E."/>
            <person name="Goraichik I."/>
            <person name="Dimitrov K.M."/>
            <person name="Suarez D.L."/>
            <person name="Swayne D.E."/>
        </authorList>
    </citation>
    <scope>NUCLEOTIDE SEQUENCE [LARGE SCALE GENOMIC DNA]</scope>
    <source>
        <strain evidence="2 3">609q</strain>
    </source>
</reference>
<keyword evidence="4" id="KW-1185">Reference proteome</keyword>
<evidence type="ECO:0000313" key="1">
    <source>
        <dbReference type="EMBL" id="OYR89026.1"/>
    </source>
</evidence>
<dbReference type="Proteomes" id="UP000215828">
    <property type="component" value="Unassembled WGS sequence"/>
</dbReference>
<gene>
    <name evidence="1" type="ORF">CBF53_00635</name>
    <name evidence="2" type="ORF">CBF70_01220</name>
</gene>
<evidence type="ECO:0000313" key="3">
    <source>
        <dbReference type="Proteomes" id="UP000215828"/>
    </source>
</evidence>
<dbReference type="EMBL" id="NGNX01000003">
    <property type="protein sequence ID" value="OYR93242.1"/>
    <property type="molecule type" value="Genomic_DNA"/>
</dbReference>
<dbReference type="AlphaFoldDB" id="A0A256LL55"/>
<evidence type="ECO:0000313" key="2">
    <source>
        <dbReference type="EMBL" id="OYR93242.1"/>
    </source>
</evidence>
<protein>
    <submittedName>
        <fullName evidence="2">Uncharacterized protein</fullName>
    </submittedName>
</protein>
<comment type="caution">
    <text evidence="2">The sequence shown here is derived from an EMBL/GenBank/DDBJ whole genome shotgun (WGS) entry which is preliminary data.</text>
</comment>
<dbReference type="EMBL" id="NGNV01000002">
    <property type="protein sequence ID" value="OYR89026.1"/>
    <property type="molecule type" value="Genomic_DNA"/>
</dbReference>
<dbReference type="RefSeq" id="WP_094496877.1">
    <property type="nucleotide sequence ID" value="NZ_CAMSOJ010000006.1"/>
</dbReference>
<name>A0A256LL55_9LACO</name>
<accession>A0A256LL55</accession>